<keyword evidence="2" id="KW-0732">Signal</keyword>
<name>A0AA36NCJ6_9DINO</name>
<evidence type="ECO:0000313" key="3">
    <source>
        <dbReference type="EMBL" id="CAJ1397298.1"/>
    </source>
</evidence>
<feature type="region of interest" description="Disordered" evidence="1">
    <location>
        <begin position="43"/>
        <end position="75"/>
    </location>
</feature>
<feature type="chain" id="PRO_5041382134" evidence="2">
    <location>
        <begin position="21"/>
        <end position="404"/>
    </location>
</feature>
<sequence length="404" mass="44863">MTRPAHFCLVLLLVWQLKVGCQWAFTNCPAQLGIPRRLAGRTVRQVRERRQASPRPRPKQRGTGEDEHTPPRVITSRVRNAASAAEVLTVMQSEQENPELNLISVSAAWCRLAQLQHSINAEVADSLTFRMFVRLTQSLMAKPEARTVANTLWATARLQVRAAPQLATLWTSLASAINATVSDMREQHIANSIWAVAKIATSNHGSEALLKSMPLLASRVPTVISKMTSQAVANVIWATGQLSDDPGHAAKSQCLREVLPIAVSHACTVLPVATMQEVANSCWGLALCDYHDTTFLEAVAARVSNEATGWSMSSAQLDLPSLLFAFARLKAEGHDDMLGVAAEKLTPMLFRIHDWYLCATTWSYQQLDRGDNFLAFRQHLEEEVRRRQLSEEDVERSRLGPDAW</sequence>
<keyword evidence="4" id="KW-1185">Reference proteome</keyword>
<accession>A0AA36NCJ6</accession>
<dbReference type="Proteomes" id="UP001178507">
    <property type="component" value="Unassembled WGS sequence"/>
</dbReference>
<proteinExistence type="predicted"/>
<dbReference type="AlphaFoldDB" id="A0AA36NCJ6"/>
<feature type="signal peptide" evidence="2">
    <location>
        <begin position="1"/>
        <end position="20"/>
    </location>
</feature>
<gene>
    <name evidence="3" type="ORF">EVOR1521_LOCUS21340</name>
</gene>
<evidence type="ECO:0000256" key="1">
    <source>
        <dbReference type="SAM" id="MobiDB-lite"/>
    </source>
</evidence>
<comment type="caution">
    <text evidence="3">The sequence shown here is derived from an EMBL/GenBank/DDBJ whole genome shotgun (WGS) entry which is preliminary data.</text>
</comment>
<evidence type="ECO:0000313" key="4">
    <source>
        <dbReference type="Proteomes" id="UP001178507"/>
    </source>
</evidence>
<organism evidence="3 4">
    <name type="scientific">Effrenium voratum</name>
    <dbReference type="NCBI Taxonomy" id="2562239"/>
    <lineage>
        <taxon>Eukaryota</taxon>
        <taxon>Sar</taxon>
        <taxon>Alveolata</taxon>
        <taxon>Dinophyceae</taxon>
        <taxon>Suessiales</taxon>
        <taxon>Symbiodiniaceae</taxon>
        <taxon>Effrenium</taxon>
    </lineage>
</organism>
<dbReference type="EMBL" id="CAUJNA010003261">
    <property type="protein sequence ID" value="CAJ1397298.1"/>
    <property type="molecule type" value="Genomic_DNA"/>
</dbReference>
<reference evidence="3" key="1">
    <citation type="submission" date="2023-08" db="EMBL/GenBank/DDBJ databases">
        <authorList>
            <person name="Chen Y."/>
            <person name="Shah S."/>
            <person name="Dougan E. K."/>
            <person name="Thang M."/>
            <person name="Chan C."/>
        </authorList>
    </citation>
    <scope>NUCLEOTIDE SEQUENCE</scope>
</reference>
<protein>
    <submittedName>
        <fullName evidence="3">Uncharacterized protein</fullName>
    </submittedName>
</protein>
<evidence type="ECO:0000256" key="2">
    <source>
        <dbReference type="SAM" id="SignalP"/>
    </source>
</evidence>